<comment type="pathway">
    <text evidence="3">Secondary metabolite biosynthesis; terpenoid biosynthesis.</text>
</comment>
<dbReference type="Pfam" id="PF00067">
    <property type="entry name" value="p450"/>
    <property type="match status" value="1"/>
</dbReference>
<comment type="caution">
    <text evidence="15">The sequence shown here is derived from an EMBL/GenBank/DDBJ whole genome shotgun (WGS) entry which is preliminary data.</text>
</comment>
<sequence>MSLQIRSRGGEAADMHKVLLGAQVVAGCAAALAIYVAINAVIILYTNLSSPLHAILPAPPIHSIILGNSKQIEDMALMAKWCKDFGNNFLMHGLFGVCSALTFPDNWTLIGGREISRLHTADLKALNHIMAKTEIYHRPVAFQQIIRGVMGEGLLFAESEQHKRQRRVINPAFGIPQIRDMTEMIVGKAIQASMVYDLQFLPHLFLQLRDIWIDQVGSQAGDGDKLARSKGTTIDVFSGIREMALDVIGITGFGHEFNALQPPGVRQAAHKHDDLHHTITELFHSPSAGLYRKLKLVQIQMPLLRFLPLPGGYITNLARTRLAKTGAKIVQNHKASLLETEADPAASQGKRDLLSLLMKANISAELPDSQRLSGSEVISQIATLFIAGNGSISSATTWALHALSLNKQMQSTLREELLTISTDNPTFDEVNGLPFLEKVVRETLRLYAPVPSTARQAIMDDVLPLAQPVVDREGRTHWSLPIRKGQMVHIPIGGVNTSTETWGEDALEFKPDRWDNIPAAAREVPSIWGNIFTFLAKTHNCVGFRLALLELKIILFTLIRAFEIGPVVPESAIGRRFGGITQRPVVVAGQHRGSGLPLVLTPVQNVA</sequence>
<evidence type="ECO:0000256" key="5">
    <source>
        <dbReference type="ARBA" id="ARBA00022617"/>
    </source>
</evidence>
<evidence type="ECO:0000256" key="6">
    <source>
        <dbReference type="ARBA" id="ARBA00022692"/>
    </source>
</evidence>
<dbReference type="Proteomes" id="UP000636479">
    <property type="component" value="Unassembled WGS sequence"/>
</dbReference>
<evidence type="ECO:0000256" key="10">
    <source>
        <dbReference type="ARBA" id="ARBA00023004"/>
    </source>
</evidence>
<evidence type="ECO:0000256" key="2">
    <source>
        <dbReference type="ARBA" id="ARBA00004370"/>
    </source>
</evidence>
<evidence type="ECO:0008006" key="17">
    <source>
        <dbReference type="Google" id="ProtNLM"/>
    </source>
</evidence>
<comment type="subcellular location">
    <subcellularLocation>
        <location evidence="2">Membrane</location>
    </subcellularLocation>
</comment>
<dbReference type="GeneID" id="59347299"/>
<evidence type="ECO:0000256" key="9">
    <source>
        <dbReference type="ARBA" id="ARBA00023002"/>
    </source>
</evidence>
<name>A0A8H6VYM9_9AGAR</name>
<keyword evidence="11" id="KW-0503">Monooxygenase</keyword>
<evidence type="ECO:0000256" key="4">
    <source>
        <dbReference type="ARBA" id="ARBA00010617"/>
    </source>
</evidence>
<dbReference type="InterPro" id="IPR001128">
    <property type="entry name" value="Cyt_P450"/>
</dbReference>
<organism evidence="15 16">
    <name type="scientific">Mycena indigotica</name>
    <dbReference type="NCBI Taxonomy" id="2126181"/>
    <lineage>
        <taxon>Eukaryota</taxon>
        <taxon>Fungi</taxon>
        <taxon>Dikarya</taxon>
        <taxon>Basidiomycota</taxon>
        <taxon>Agaricomycotina</taxon>
        <taxon>Agaricomycetes</taxon>
        <taxon>Agaricomycetidae</taxon>
        <taxon>Agaricales</taxon>
        <taxon>Marasmiineae</taxon>
        <taxon>Mycenaceae</taxon>
        <taxon>Mycena</taxon>
    </lineage>
</organism>
<evidence type="ECO:0000313" key="15">
    <source>
        <dbReference type="EMBL" id="KAF7298637.1"/>
    </source>
</evidence>
<dbReference type="GO" id="GO:0004497">
    <property type="term" value="F:monooxygenase activity"/>
    <property type="evidence" value="ECO:0007669"/>
    <property type="project" value="UniProtKB-KW"/>
</dbReference>
<comment type="cofactor">
    <cofactor evidence="1 13">
        <name>heme</name>
        <dbReference type="ChEBI" id="CHEBI:30413"/>
    </cofactor>
</comment>
<evidence type="ECO:0000256" key="7">
    <source>
        <dbReference type="ARBA" id="ARBA00022723"/>
    </source>
</evidence>
<reference evidence="15" key="1">
    <citation type="submission" date="2020-05" db="EMBL/GenBank/DDBJ databases">
        <title>Mycena genomes resolve the evolution of fungal bioluminescence.</title>
        <authorList>
            <person name="Tsai I.J."/>
        </authorList>
    </citation>
    <scope>NUCLEOTIDE SEQUENCE</scope>
    <source>
        <strain evidence="15">171206Taipei</strain>
    </source>
</reference>
<dbReference type="PROSITE" id="PS51257">
    <property type="entry name" value="PROKAR_LIPOPROTEIN"/>
    <property type="match status" value="1"/>
</dbReference>
<dbReference type="OrthoDB" id="1470350at2759"/>
<evidence type="ECO:0000256" key="3">
    <source>
        <dbReference type="ARBA" id="ARBA00004721"/>
    </source>
</evidence>
<dbReference type="Gene3D" id="1.10.630.10">
    <property type="entry name" value="Cytochrome P450"/>
    <property type="match status" value="1"/>
</dbReference>
<evidence type="ECO:0000313" key="16">
    <source>
        <dbReference type="Proteomes" id="UP000636479"/>
    </source>
</evidence>
<evidence type="ECO:0000256" key="14">
    <source>
        <dbReference type="SAM" id="Phobius"/>
    </source>
</evidence>
<comment type="similarity">
    <text evidence="4">Belongs to the cytochrome P450 family.</text>
</comment>
<dbReference type="PANTHER" id="PTHR24305:SF166">
    <property type="entry name" value="CYTOCHROME P450 12A4, MITOCHONDRIAL-RELATED"/>
    <property type="match status" value="1"/>
</dbReference>
<evidence type="ECO:0000256" key="1">
    <source>
        <dbReference type="ARBA" id="ARBA00001971"/>
    </source>
</evidence>
<evidence type="ECO:0000256" key="12">
    <source>
        <dbReference type="ARBA" id="ARBA00023136"/>
    </source>
</evidence>
<dbReference type="InterPro" id="IPR036396">
    <property type="entry name" value="Cyt_P450_sf"/>
</dbReference>
<proteinExistence type="inferred from homology"/>
<keyword evidence="12 14" id="KW-0472">Membrane</keyword>
<dbReference type="RefSeq" id="XP_037218025.1">
    <property type="nucleotide sequence ID" value="XM_037364783.1"/>
</dbReference>
<keyword evidence="5 13" id="KW-0349">Heme</keyword>
<dbReference type="GO" id="GO:0020037">
    <property type="term" value="F:heme binding"/>
    <property type="evidence" value="ECO:0007669"/>
    <property type="project" value="InterPro"/>
</dbReference>
<keyword evidence="10 13" id="KW-0408">Iron</keyword>
<protein>
    <recommendedName>
        <fullName evidence="17">Cytochrome P450</fullName>
    </recommendedName>
</protein>
<keyword evidence="6 14" id="KW-0812">Transmembrane</keyword>
<dbReference type="EMBL" id="JACAZF010000007">
    <property type="protein sequence ID" value="KAF7298637.1"/>
    <property type="molecule type" value="Genomic_DNA"/>
</dbReference>
<accession>A0A8H6VYM9</accession>
<dbReference type="PANTHER" id="PTHR24305">
    <property type="entry name" value="CYTOCHROME P450"/>
    <property type="match status" value="1"/>
</dbReference>
<dbReference type="GO" id="GO:0005506">
    <property type="term" value="F:iron ion binding"/>
    <property type="evidence" value="ECO:0007669"/>
    <property type="project" value="InterPro"/>
</dbReference>
<dbReference type="InterPro" id="IPR050121">
    <property type="entry name" value="Cytochrome_P450_monoxygenase"/>
</dbReference>
<dbReference type="PRINTS" id="PR00465">
    <property type="entry name" value="EP450IV"/>
</dbReference>
<dbReference type="GO" id="GO:0016705">
    <property type="term" value="F:oxidoreductase activity, acting on paired donors, with incorporation or reduction of molecular oxygen"/>
    <property type="evidence" value="ECO:0007669"/>
    <property type="project" value="InterPro"/>
</dbReference>
<keyword evidence="8 14" id="KW-1133">Transmembrane helix</keyword>
<dbReference type="AlphaFoldDB" id="A0A8H6VYM9"/>
<feature type="transmembrane region" description="Helical" evidence="14">
    <location>
        <begin position="20"/>
        <end position="45"/>
    </location>
</feature>
<keyword evidence="16" id="KW-1185">Reference proteome</keyword>
<dbReference type="GO" id="GO:0016020">
    <property type="term" value="C:membrane"/>
    <property type="evidence" value="ECO:0007669"/>
    <property type="project" value="UniProtKB-SubCell"/>
</dbReference>
<dbReference type="InterPro" id="IPR002403">
    <property type="entry name" value="Cyt_P450_E_grp-IV"/>
</dbReference>
<evidence type="ECO:0000256" key="11">
    <source>
        <dbReference type="ARBA" id="ARBA00023033"/>
    </source>
</evidence>
<gene>
    <name evidence="15" type="ORF">MIND_00810800</name>
</gene>
<evidence type="ECO:0000256" key="8">
    <source>
        <dbReference type="ARBA" id="ARBA00022989"/>
    </source>
</evidence>
<dbReference type="SUPFAM" id="SSF48264">
    <property type="entry name" value="Cytochrome P450"/>
    <property type="match status" value="1"/>
</dbReference>
<feature type="binding site" description="axial binding residue" evidence="13">
    <location>
        <position position="541"/>
    </location>
    <ligand>
        <name>heme</name>
        <dbReference type="ChEBI" id="CHEBI:30413"/>
    </ligand>
    <ligandPart>
        <name>Fe</name>
        <dbReference type="ChEBI" id="CHEBI:18248"/>
    </ligandPart>
</feature>
<keyword evidence="9" id="KW-0560">Oxidoreductase</keyword>
<keyword evidence="7 13" id="KW-0479">Metal-binding</keyword>
<evidence type="ECO:0000256" key="13">
    <source>
        <dbReference type="PIRSR" id="PIRSR602403-1"/>
    </source>
</evidence>